<name>A0A699VWM5_TANCI</name>
<gene>
    <name evidence="1" type="ORF">Tci_911616</name>
</gene>
<reference evidence="1" key="1">
    <citation type="journal article" date="2019" name="Sci. Rep.">
        <title>Draft genome of Tanacetum cinerariifolium, the natural source of mosquito coil.</title>
        <authorList>
            <person name="Yamashiro T."/>
            <person name="Shiraishi A."/>
            <person name="Satake H."/>
            <person name="Nakayama K."/>
        </authorList>
    </citation>
    <scope>NUCLEOTIDE SEQUENCE</scope>
</reference>
<dbReference type="EMBL" id="BKCJ011519770">
    <property type="protein sequence ID" value="GFD39647.1"/>
    <property type="molecule type" value="Genomic_DNA"/>
</dbReference>
<proteinExistence type="predicted"/>
<dbReference type="AlphaFoldDB" id="A0A699VWM5"/>
<comment type="caution">
    <text evidence="1">The sequence shown here is derived from an EMBL/GenBank/DDBJ whole genome shotgun (WGS) entry which is preliminary data.</text>
</comment>
<sequence>SKYGGVIELIDIDKDVTLEEVEVDKNAEVEKDADVQRRPEESQAQIYKIDLKHADKVLSMQDDDLEPADLKEVVEVVTTAKLMTKVVTAADATITTAITPIIAATITAAPRASRRRKRSSDKRPIRDFYSINHHTY</sequence>
<protein>
    <submittedName>
        <fullName evidence="1">Uncharacterized protein</fullName>
    </submittedName>
</protein>
<feature type="non-terminal residue" evidence="1">
    <location>
        <position position="1"/>
    </location>
</feature>
<accession>A0A699VWM5</accession>
<organism evidence="1">
    <name type="scientific">Tanacetum cinerariifolium</name>
    <name type="common">Dalmatian daisy</name>
    <name type="synonym">Chrysanthemum cinerariifolium</name>
    <dbReference type="NCBI Taxonomy" id="118510"/>
    <lineage>
        <taxon>Eukaryota</taxon>
        <taxon>Viridiplantae</taxon>
        <taxon>Streptophyta</taxon>
        <taxon>Embryophyta</taxon>
        <taxon>Tracheophyta</taxon>
        <taxon>Spermatophyta</taxon>
        <taxon>Magnoliopsida</taxon>
        <taxon>eudicotyledons</taxon>
        <taxon>Gunneridae</taxon>
        <taxon>Pentapetalae</taxon>
        <taxon>asterids</taxon>
        <taxon>campanulids</taxon>
        <taxon>Asterales</taxon>
        <taxon>Asteraceae</taxon>
        <taxon>Asteroideae</taxon>
        <taxon>Anthemideae</taxon>
        <taxon>Anthemidinae</taxon>
        <taxon>Tanacetum</taxon>
    </lineage>
</organism>
<evidence type="ECO:0000313" key="1">
    <source>
        <dbReference type="EMBL" id="GFD39647.1"/>
    </source>
</evidence>